<keyword evidence="1" id="KW-1133">Transmembrane helix</keyword>
<dbReference type="EMBL" id="VMGK01000008">
    <property type="protein sequence ID" value="TSC93073.1"/>
    <property type="molecule type" value="Genomic_DNA"/>
</dbReference>
<accession>A0A554LJM3</accession>
<comment type="caution">
    <text evidence="2">The sequence shown here is derived from an EMBL/GenBank/DDBJ whole genome shotgun (WGS) entry which is preliminary data.</text>
</comment>
<organism evidence="2 3">
    <name type="scientific">Candidatus Berkelbacteria bacterium Licking1014_7</name>
    <dbReference type="NCBI Taxonomy" id="2017147"/>
    <lineage>
        <taxon>Bacteria</taxon>
        <taxon>Candidatus Berkelbacteria</taxon>
    </lineage>
</organism>
<sequence>MKRSLSFTDMVIGILEYLYVLAGICVVIFLFVIAGLFTAKPKETKCAGGAKNG</sequence>
<protein>
    <submittedName>
        <fullName evidence="2">Uncharacterized protein</fullName>
    </submittedName>
</protein>
<proteinExistence type="predicted"/>
<evidence type="ECO:0000313" key="3">
    <source>
        <dbReference type="Proteomes" id="UP000315689"/>
    </source>
</evidence>
<dbReference type="Proteomes" id="UP000315689">
    <property type="component" value="Unassembled WGS sequence"/>
</dbReference>
<feature type="transmembrane region" description="Helical" evidence="1">
    <location>
        <begin position="17"/>
        <end position="37"/>
    </location>
</feature>
<reference evidence="2 3" key="1">
    <citation type="submission" date="2017-07" db="EMBL/GenBank/DDBJ databases">
        <title>Mechanisms for carbon and nitrogen cycling indicate functional differentiation within the Candidate Phyla Radiation.</title>
        <authorList>
            <person name="Danczak R.E."/>
            <person name="Johnston M.D."/>
            <person name="Kenah C."/>
            <person name="Slattery M."/>
            <person name="Wrighton K.C."/>
            <person name="Wilkins M.J."/>
        </authorList>
    </citation>
    <scope>NUCLEOTIDE SEQUENCE [LARGE SCALE GENOMIC DNA]</scope>
    <source>
        <strain evidence="2">Licking1014_7</strain>
    </source>
</reference>
<keyword evidence="1" id="KW-0812">Transmembrane</keyword>
<name>A0A554LJM3_9BACT</name>
<keyword evidence="1" id="KW-0472">Membrane</keyword>
<gene>
    <name evidence="2" type="ORF">CEN89_313</name>
</gene>
<evidence type="ECO:0000256" key="1">
    <source>
        <dbReference type="SAM" id="Phobius"/>
    </source>
</evidence>
<evidence type="ECO:0000313" key="2">
    <source>
        <dbReference type="EMBL" id="TSC93073.1"/>
    </source>
</evidence>
<dbReference type="AlphaFoldDB" id="A0A554LJM3"/>